<keyword evidence="2" id="KW-1185">Reference proteome</keyword>
<evidence type="ECO:0000313" key="1">
    <source>
        <dbReference type="EMBL" id="GIF09133.1"/>
    </source>
</evidence>
<organism evidence="1 2">
    <name type="scientific">Actinoplanes siamensis</name>
    <dbReference type="NCBI Taxonomy" id="1223317"/>
    <lineage>
        <taxon>Bacteria</taxon>
        <taxon>Bacillati</taxon>
        <taxon>Actinomycetota</taxon>
        <taxon>Actinomycetes</taxon>
        <taxon>Micromonosporales</taxon>
        <taxon>Micromonosporaceae</taxon>
        <taxon>Actinoplanes</taxon>
    </lineage>
</organism>
<accession>A0A919NDE3</accession>
<gene>
    <name evidence="1" type="ORF">Asi03nite_66710</name>
</gene>
<dbReference type="AlphaFoldDB" id="A0A919NDE3"/>
<protein>
    <submittedName>
        <fullName evidence="1">Uncharacterized protein</fullName>
    </submittedName>
</protein>
<dbReference type="EMBL" id="BOMW01000076">
    <property type="protein sequence ID" value="GIF09133.1"/>
    <property type="molecule type" value="Genomic_DNA"/>
</dbReference>
<name>A0A919NDE3_9ACTN</name>
<comment type="caution">
    <text evidence="1">The sequence shown here is derived from an EMBL/GenBank/DDBJ whole genome shotgun (WGS) entry which is preliminary data.</text>
</comment>
<proteinExistence type="predicted"/>
<dbReference type="Proteomes" id="UP000629619">
    <property type="component" value="Unassembled WGS sequence"/>
</dbReference>
<dbReference type="RefSeq" id="WP_203684464.1">
    <property type="nucleotide sequence ID" value="NZ_BOMW01000076.1"/>
</dbReference>
<sequence length="62" mass="6168">MSFLAEAGLPLRSFAPGSSGWPIDDGRHRGRIIAAHAGLGAGVDVGLAQSATTNTIPAADPA</sequence>
<evidence type="ECO:0000313" key="2">
    <source>
        <dbReference type="Proteomes" id="UP000629619"/>
    </source>
</evidence>
<reference evidence="1" key="1">
    <citation type="submission" date="2021-01" db="EMBL/GenBank/DDBJ databases">
        <title>Whole genome shotgun sequence of Actinoplanes siamensis NBRC 109076.</title>
        <authorList>
            <person name="Komaki H."/>
            <person name="Tamura T."/>
        </authorList>
    </citation>
    <scope>NUCLEOTIDE SEQUENCE</scope>
    <source>
        <strain evidence="1">NBRC 109076</strain>
    </source>
</reference>